<protein>
    <submittedName>
        <fullName evidence="4">Uncharacterized protein</fullName>
    </submittedName>
</protein>
<accession>A0ABP7KUX5</accession>
<reference evidence="5" key="1">
    <citation type="journal article" date="2019" name="Int. J. Syst. Evol. Microbiol.">
        <title>The Global Catalogue of Microorganisms (GCM) 10K type strain sequencing project: providing services to taxonomists for standard genome sequencing and annotation.</title>
        <authorList>
            <consortium name="The Broad Institute Genomics Platform"/>
            <consortium name="The Broad Institute Genome Sequencing Center for Infectious Disease"/>
            <person name="Wu L."/>
            <person name="Ma J."/>
        </authorList>
    </citation>
    <scope>NUCLEOTIDE SEQUENCE [LARGE SCALE GENOMIC DNA]</scope>
    <source>
        <strain evidence="5">JCM 17543</strain>
    </source>
</reference>
<dbReference type="Proteomes" id="UP001500827">
    <property type="component" value="Unassembled WGS sequence"/>
</dbReference>
<proteinExistence type="predicted"/>
<evidence type="ECO:0000313" key="5">
    <source>
        <dbReference type="Proteomes" id="UP001500827"/>
    </source>
</evidence>
<feature type="transmembrane region" description="Helical" evidence="2">
    <location>
        <begin position="84"/>
        <end position="104"/>
    </location>
</feature>
<sequence>MFSARNKFIAAAVVAALVSSSAATAATPAPVAVAAPAAQSSWMALSMLTPSGAIGLGGAAAAQAASDNPPPPPPPEGYARGGGFPPLPVIAILLADVALAIYIATKHHSGHVVLPTTPNSPA</sequence>
<dbReference type="RefSeq" id="WP_344697960.1">
    <property type="nucleotide sequence ID" value="NZ_BAABBM010000001.1"/>
</dbReference>
<keyword evidence="5" id="KW-1185">Reference proteome</keyword>
<keyword evidence="2" id="KW-1133">Transmembrane helix</keyword>
<evidence type="ECO:0000313" key="4">
    <source>
        <dbReference type="EMBL" id="GAA3887624.1"/>
    </source>
</evidence>
<name>A0ABP7KUX5_9SPHN</name>
<feature type="signal peptide" evidence="3">
    <location>
        <begin position="1"/>
        <end position="25"/>
    </location>
</feature>
<dbReference type="EMBL" id="BAABBM010000001">
    <property type="protein sequence ID" value="GAA3887624.1"/>
    <property type="molecule type" value="Genomic_DNA"/>
</dbReference>
<evidence type="ECO:0000256" key="3">
    <source>
        <dbReference type="SAM" id="SignalP"/>
    </source>
</evidence>
<evidence type="ECO:0000256" key="2">
    <source>
        <dbReference type="SAM" id="Phobius"/>
    </source>
</evidence>
<evidence type="ECO:0000256" key="1">
    <source>
        <dbReference type="SAM" id="MobiDB-lite"/>
    </source>
</evidence>
<keyword evidence="2" id="KW-0812">Transmembrane</keyword>
<comment type="caution">
    <text evidence="4">The sequence shown here is derived from an EMBL/GenBank/DDBJ whole genome shotgun (WGS) entry which is preliminary data.</text>
</comment>
<organism evidence="4 5">
    <name type="scientific">Sphingomonas limnosediminicola</name>
    <dbReference type="NCBI Taxonomy" id="940133"/>
    <lineage>
        <taxon>Bacteria</taxon>
        <taxon>Pseudomonadati</taxon>
        <taxon>Pseudomonadota</taxon>
        <taxon>Alphaproteobacteria</taxon>
        <taxon>Sphingomonadales</taxon>
        <taxon>Sphingomonadaceae</taxon>
        <taxon>Sphingomonas</taxon>
    </lineage>
</organism>
<keyword evidence="3" id="KW-0732">Signal</keyword>
<keyword evidence="2" id="KW-0472">Membrane</keyword>
<feature type="chain" id="PRO_5046061215" evidence="3">
    <location>
        <begin position="26"/>
        <end position="122"/>
    </location>
</feature>
<gene>
    <name evidence="4" type="ORF">GCM10022276_03340</name>
</gene>
<feature type="region of interest" description="Disordered" evidence="1">
    <location>
        <begin position="59"/>
        <end position="81"/>
    </location>
</feature>